<reference evidence="1 2" key="1">
    <citation type="submission" date="2017-03" db="EMBL/GenBank/DDBJ databases">
        <title>Genomes of endolithic fungi from Antarctica.</title>
        <authorList>
            <person name="Coleine C."/>
            <person name="Masonjones S."/>
            <person name="Stajich J.E."/>
        </authorList>
    </citation>
    <scope>NUCLEOTIDE SEQUENCE [LARGE SCALE GENOMIC DNA]</scope>
    <source>
        <strain evidence="1 2">CCFEE 5184</strain>
    </source>
</reference>
<proteinExistence type="predicted"/>
<evidence type="ECO:0008006" key="3">
    <source>
        <dbReference type="Google" id="ProtNLM"/>
    </source>
</evidence>
<evidence type="ECO:0000313" key="2">
    <source>
        <dbReference type="Proteomes" id="UP000309340"/>
    </source>
</evidence>
<dbReference type="EMBL" id="NAJQ01000030">
    <property type="protein sequence ID" value="TKA82616.1"/>
    <property type="molecule type" value="Genomic_DNA"/>
</dbReference>
<dbReference type="Proteomes" id="UP000309340">
    <property type="component" value="Unassembled WGS sequence"/>
</dbReference>
<dbReference type="AlphaFoldDB" id="A0A4U0Y1N6"/>
<dbReference type="PIRSF" id="PIRSF013674">
    <property type="entry name" value="PXMP4"/>
    <property type="match status" value="1"/>
</dbReference>
<dbReference type="GO" id="GO:0005778">
    <property type="term" value="C:peroxisomal membrane"/>
    <property type="evidence" value="ECO:0007669"/>
    <property type="project" value="TreeGrafter"/>
</dbReference>
<sequence>MDNFKALQQQQAERLILDPRFHDPLVLLKAVRNGLVYGTKVRFPHAFVMVLLFRSGTLREKLWLILKATRQHATNLAKFALLYKSSMLALKSVNGGKEESVHTFLAGLFGGYWVFGHGRSANSSVNQQIVIYVFARVVLAAAKLAVQPPGDNSLVAGSYGGHGGKGLLGLSEQQLEAVRRNSWPVFASLSWASVMWLFRYYPDMLQPSLRSSMTYIYSNAEKWDGARNFLWHNK</sequence>
<accession>A0A4U0Y1N6</accession>
<keyword evidence="2" id="KW-1185">Reference proteome</keyword>
<dbReference type="STRING" id="329884.A0A4U0Y1N6"/>
<organism evidence="1 2">
    <name type="scientific">Friedmanniomyces simplex</name>
    <dbReference type="NCBI Taxonomy" id="329884"/>
    <lineage>
        <taxon>Eukaryota</taxon>
        <taxon>Fungi</taxon>
        <taxon>Dikarya</taxon>
        <taxon>Ascomycota</taxon>
        <taxon>Pezizomycotina</taxon>
        <taxon>Dothideomycetes</taxon>
        <taxon>Dothideomycetidae</taxon>
        <taxon>Mycosphaerellales</taxon>
        <taxon>Teratosphaeriaceae</taxon>
        <taxon>Friedmanniomyces</taxon>
    </lineage>
</organism>
<dbReference type="OrthoDB" id="39659at2759"/>
<evidence type="ECO:0000313" key="1">
    <source>
        <dbReference type="EMBL" id="TKA82616.1"/>
    </source>
</evidence>
<dbReference type="PANTHER" id="PTHR15460">
    <property type="entry name" value="PEROXISOMAL MEMBRANE PROTEIN 4"/>
    <property type="match status" value="1"/>
</dbReference>
<dbReference type="InterPro" id="IPR019531">
    <property type="entry name" value="Pmp4"/>
</dbReference>
<name>A0A4U0Y1N6_9PEZI</name>
<dbReference type="PANTHER" id="PTHR15460:SF3">
    <property type="entry name" value="PEROXISOMAL MEMBRANE PROTEIN 4"/>
    <property type="match status" value="1"/>
</dbReference>
<comment type="caution">
    <text evidence="1">The sequence shown here is derived from an EMBL/GenBank/DDBJ whole genome shotgun (WGS) entry which is preliminary data.</text>
</comment>
<dbReference type="Pfam" id="PF02466">
    <property type="entry name" value="Tim17"/>
    <property type="match status" value="1"/>
</dbReference>
<protein>
    <recommendedName>
        <fullName evidence="3">Peroxisomal membrane protein 4</fullName>
    </recommendedName>
</protein>
<gene>
    <name evidence="1" type="ORF">B0A55_01364</name>
</gene>